<name>A0A6H5G3B8_9HEMI</name>
<dbReference type="Proteomes" id="UP000479000">
    <property type="component" value="Unassembled WGS sequence"/>
</dbReference>
<proteinExistence type="predicted"/>
<feature type="chain" id="PRO_5026190043" description="Secreted protein" evidence="2">
    <location>
        <begin position="20"/>
        <end position="119"/>
    </location>
</feature>
<keyword evidence="2" id="KW-0732">Signal</keyword>
<accession>A0A6H5G3B8</accession>
<evidence type="ECO:0000313" key="4">
    <source>
        <dbReference type="Proteomes" id="UP000479000"/>
    </source>
</evidence>
<evidence type="ECO:0000256" key="1">
    <source>
        <dbReference type="SAM" id="MobiDB-lite"/>
    </source>
</evidence>
<sequence length="119" mass="13013">MKKKTFLSVLLAFFRPMLCLTPGRMPQILSISIKILKSEKRIPQISAMLSERPVGRETGSQQSHAATAAGSPRQFSAAARGTNFPQFSIRAPPGKFHRIYSNISLAGSRTHDGSVETLT</sequence>
<gene>
    <name evidence="3" type="ORF">NTEN_LOCUS3493</name>
</gene>
<evidence type="ECO:0008006" key="5">
    <source>
        <dbReference type="Google" id="ProtNLM"/>
    </source>
</evidence>
<feature type="signal peptide" evidence="2">
    <location>
        <begin position="1"/>
        <end position="19"/>
    </location>
</feature>
<organism evidence="3 4">
    <name type="scientific">Nesidiocoris tenuis</name>
    <dbReference type="NCBI Taxonomy" id="355587"/>
    <lineage>
        <taxon>Eukaryota</taxon>
        <taxon>Metazoa</taxon>
        <taxon>Ecdysozoa</taxon>
        <taxon>Arthropoda</taxon>
        <taxon>Hexapoda</taxon>
        <taxon>Insecta</taxon>
        <taxon>Pterygota</taxon>
        <taxon>Neoptera</taxon>
        <taxon>Paraneoptera</taxon>
        <taxon>Hemiptera</taxon>
        <taxon>Heteroptera</taxon>
        <taxon>Panheteroptera</taxon>
        <taxon>Cimicomorpha</taxon>
        <taxon>Miridae</taxon>
        <taxon>Dicyphina</taxon>
        <taxon>Nesidiocoris</taxon>
    </lineage>
</organism>
<protein>
    <recommendedName>
        <fullName evidence="5">Secreted protein</fullName>
    </recommendedName>
</protein>
<dbReference type="AlphaFoldDB" id="A0A6H5G3B8"/>
<keyword evidence="4" id="KW-1185">Reference proteome</keyword>
<reference evidence="3 4" key="1">
    <citation type="submission" date="2020-02" db="EMBL/GenBank/DDBJ databases">
        <authorList>
            <person name="Ferguson B K."/>
        </authorList>
    </citation>
    <scope>NUCLEOTIDE SEQUENCE [LARGE SCALE GENOMIC DNA]</scope>
</reference>
<dbReference type="EMBL" id="CADCXU010005480">
    <property type="protein sequence ID" value="CAA9997158.1"/>
    <property type="molecule type" value="Genomic_DNA"/>
</dbReference>
<evidence type="ECO:0000256" key="2">
    <source>
        <dbReference type="SAM" id="SignalP"/>
    </source>
</evidence>
<evidence type="ECO:0000313" key="3">
    <source>
        <dbReference type="EMBL" id="CAA9997158.1"/>
    </source>
</evidence>
<feature type="region of interest" description="Disordered" evidence="1">
    <location>
        <begin position="53"/>
        <end position="76"/>
    </location>
</feature>